<dbReference type="PROSITE" id="PS00028">
    <property type="entry name" value="ZINC_FINGER_C2H2_1"/>
    <property type="match status" value="1"/>
</dbReference>
<dbReference type="SMART" id="SM00355">
    <property type="entry name" value="ZnF_C2H2"/>
    <property type="match status" value="2"/>
</dbReference>
<feature type="domain" description="C2H2-type" evidence="3">
    <location>
        <begin position="277"/>
        <end position="300"/>
    </location>
</feature>
<dbReference type="OrthoDB" id="1405595at2759"/>
<evidence type="ECO:0000313" key="5">
    <source>
        <dbReference type="Proteomes" id="UP000054007"/>
    </source>
</evidence>
<dbReference type="InterPro" id="IPR036236">
    <property type="entry name" value="Znf_C2H2_sf"/>
</dbReference>
<evidence type="ECO:0000256" key="2">
    <source>
        <dbReference type="SAM" id="MobiDB-lite"/>
    </source>
</evidence>
<feature type="region of interest" description="Disordered" evidence="2">
    <location>
        <begin position="165"/>
        <end position="235"/>
    </location>
</feature>
<keyword evidence="1" id="KW-0479">Metal-binding</keyword>
<organism evidence="4 5">
    <name type="scientific">Cylindrobasidium torrendii FP15055 ss-10</name>
    <dbReference type="NCBI Taxonomy" id="1314674"/>
    <lineage>
        <taxon>Eukaryota</taxon>
        <taxon>Fungi</taxon>
        <taxon>Dikarya</taxon>
        <taxon>Basidiomycota</taxon>
        <taxon>Agaricomycotina</taxon>
        <taxon>Agaricomycetes</taxon>
        <taxon>Agaricomycetidae</taxon>
        <taxon>Agaricales</taxon>
        <taxon>Marasmiineae</taxon>
        <taxon>Physalacriaceae</taxon>
        <taxon>Cylindrobasidium</taxon>
    </lineage>
</organism>
<evidence type="ECO:0000256" key="1">
    <source>
        <dbReference type="PROSITE-ProRule" id="PRU00042"/>
    </source>
</evidence>
<name>A0A0D7BPG9_9AGAR</name>
<keyword evidence="1" id="KW-0862">Zinc</keyword>
<feature type="compositionally biased region" description="Low complexity" evidence="2">
    <location>
        <begin position="181"/>
        <end position="199"/>
    </location>
</feature>
<dbReference type="EMBL" id="KN880443">
    <property type="protein sequence ID" value="KIY72448.1"/>
    <property type="molecule type" value="Genomic_DNA"/>
</dbReference>
<dbReference type="Proteomes" id="UP000054007">
    <property type="component" value="Unassembled WGS sequence"/>
</dbReference>
<dbReference type="Gene3D" id="3.30.160.60">
    <property type="entry name" value="Classic Zinc Finger"/>
    <property type="match status" value="1"/>
</dbReference>
<protein>
    <recommendedName>
        <fullName evidence="3">C2H2-type domain-containing protein</fullName>
    </recommendedName>
</protein>
<accession>A0A0D7BPG9</accession>
<keyword evidence="1" id="KW-0863">Zinc-finger</keyword>
<keyword evidence="5" id="KW-1185">Reference proteome</keyword>
<dbReference type="AlphaFoldDB" id="A0A0D7BPG9"/>
<evidence type="ECO:0000259" key="3">
    <source>
        <dbReference type="PROSITE" id="PS50157"/>
    </source>
</evidence>
<dbReference type="SUPFAM" id="SSF57667">
    <property type="entry name" value="beta-beta-alpha zinc fingers"/>
    <property type="match status" value="1"/>
</dbReference>
<feature type="compositionally biased region" description="Basic and acidic residues" evidence="2">
    <location>
        <begin position="207"/>
        <end position="216"/>
    </location>
</feature>
<reference evidence="4 5" key="1">
    <citation type="journal article" date="2015" name="Fungal Genet. Biol.">
        <title>Evolution of novel wood decay mechanisms in Agaricales revealed by the genome sequences of Fistulina hepatica and Cylindrobasidium torrendii.</title>
        <authorList>
            <person name="Floudas D."/>
            <person name="Held B.W."/>
            <person name="Riley R."/>
            <person name="Nagy L.G."/>
            <person name="Koehler G."/>
            <person name="Ransdell A.S."/>
            <person name="Younus H."/>
            <person name="Chow J."/>
            <person name="Chiniquy J."/>
            <person name="Lipzen A."/>
            <person name="Tritt A."/>
            <person name="Sun H."/>
            <person name="Haridas S."/>
            <person name="LaButti K."/>
            <person name="Ohm R.A."/>
            <person name="Kues U."/>
            <person name="Blanchette R.A."/>
            <person name="Grigoriev I.V."/>
            <person name="Minto R.E."/>
            <person name="Hibbett D.S."/>
        </authorList>
    </citation>
    <scope>NUCLEOTIDE SEQUENCE [LARGE SCALE GENOMIC DNA]</scope>
    <source>
        <strain evidence="4 5">FP15055 ss-10</strain>
    </source>
</reference>
<dbReference type="PROSITE" id="PS50157">
    <property type="entry name" value="ZINC_FINGER_C2H2_2"/>
    <property type="match status" value="1"/>
</dbReference>
<evidence type="ECO:0000313" key="4">
    <source>
        <dbReference type="EMBL" id="KIY72448.1"/>
    </source>
</evidence>
<gene>
    <name evidence="4" type="ORF">CYLTODRAFT_417849</name>
</gene>
<dbReference type="GO" id="GO:0008270">
    <property type="term" value="F:zinc ion binding"/>
    <property type="evidence" value="ECO:0007669"/>
    <property type="project" value="UniProtKB-KW"/>
</dbReference>
<dbReference type="Pfam" id="PF00096">
    <property type="entry name" value="zf-C2H2"/>
    <property type="match status" value="1"/>
</dbReference>
<dbReference type="InterPro" id="IPR013087">
    <property type="entry name" value="Znf_C2H2_type"/>
</dbReference>
<proteinExistence type="predicted"/>
<sequence>MPSRLGQTILPFNPQHNEGGTYINLDSESAMRVAKYNVHPGTLSSASHSYPPLRAPSAMPIYNGEVYDRTAPSFNNAVLPQGFPAPSQSFDTPAQYPNPFWESQAHAHCLPNAAPSSEYCGQYTDEPMDCFTQANAESIDEMGLSTDAYIHDAYPRSSFGPGPVGVGQASYTPSPFPPTSTPFSCGSSSMSDRSPSLRRAYPQLHDSGSEAEERPSKRTKRGPRPPAQTALDKQRDAENHVDYFCDYDDCWAAKTGFTRKEALTRHQKEKHCFQGRYRCPYCDKSYADSSSVERHRVQKHPEFPKVSTRLFNRS</sequence>